<dbReference type="SUPFAM" id="SSF51735">
    <property type="entry name" value="NAD(P)-binding Rossmann-fold domains"/>
    <property type="match status" value="1"/>
</dbReference>
<dbReference type="Pfam" id="PF01370">
    <property type="entry name" value="Epimerase"/>
    <property type="match status" value="1"/>
</dbReference>
<gene>
    <name evidence="3" type="ORF">C7C46_12500</name>
</gene>
<protein>
    <submittedName>
        <fullName evidence="3">NarL family transcriptional regulator</fullName>
    </submittedName>
</protein>
<dbReference type="EMBL" id="PYBW01000039">
    <property type="protein sequence ID" value="PYC80511.1"/>
    <property type="molecule type" value="Genomic_DNA"/>
</dbReference>
<dbReference type="AlphaFoldDB" id="A0A2V4NVE2"/>
<organism evidence="3 4">
    <name type="scientific">Streptomyces tateyamensis</name>
    <dbReference type="NCBI Taxonomy" id="565073"/>
    <lineage>
        <taxon>Bacteria</taxon>
        <taxon>Bacillati</taxon>
        <taxon>Actinomycetota</taxon>
        <taxon>Actinomycetes</taxon>
        <taxon>Kitasatosporales</taxon>
        <taxon>Streptomycetaceae</taxon>
        <taxon>Streptomyces</taxon>
    </lineage>
</organism>
<dbReference type="Proteomes" id="UP000248039">
    <property type="component" value="Unassembled WGS sequence"/>
</dbReference>
<dbReference type="PANTHER" id="PTHR43000">
    <property type="entry name" value="DTDP-D-GLUCOSE 4,6-DEHYDRATASE-RELATED"/>
    <property type="match status" value="1"/>
</dbReference>
<evidence type="ECO:0000259" key="2">
    <source>
        <dbReference type="Pfam" id="PF01370"/>
    </source>
</evidence>
<comment type="caution">
    <text evidence="3">The sequence shown here is derived from an EMBL/GenBank/DDBJ whole genome shotgun (WGS) entry which is preliminary data.</text>
</comment>
<proteinExistence type="inferred from homology"/>
<dbReference type="OrthoDB" id="62093at2"/>
<evidence type="ECO:0000313" key="4">
    <source>
        <dbReference type="Proteomes" id="UP000248039"/>
    </source>
</evidence>
<dbReference type="InterPro" id="IPR036291">
    <property type="entry name" value="NAD(P)-bd_dom_sf"/>
</dbReference>
<name>A0A2V4NVE2_9ACTN</name>
<dbReference type="Gene3D" id="3.40.50.720">
    <property type="entry name" value="NAD(P)-binding Rossmann-like Domain"/>
    <property type="match status" value="1"/>
</dbReference>
<reference evidence="3 4" key="1">
    <citation type="submission" date="2018-03" db="EMBL/GenBank/DDBJ databases">
        <title>Bioinformatic expansion and discovery of thiopeptide antibiotics.</title>
        <authorList>
            <person name="Schwalen C.J."/>
            <person name="Hudson G.A."/>
            <person name="Mitchell D.A."/>
        </authorList>
    </citation>
    <scope>NUCLEOTIDE SEQUENCE [LARGE SCALE GENOMIC DNA]</scope>
    <source>
        <strain evidence="3 4">ATCC 21389</strain>
    </source>
</reference>
<sequence length="301" mass="30286">MRILLLGGDGFLGRHVAVALRALPAVQLRTAGRRPDHHLRLDLATCQVKELAVDLAAQAPDVVVNCAGAVSGSALHQTEVNARGPAVLAEALQLARPGARLVHLGSAGEYGPAEPGSSLTERSQPSPLGIYGVTKLAGTLAVAESALDAVSLRVFNPLGPGSPAASLPGRLAAELAAGPTGVITLGDLSAHRDFVDARDVAAAVAAAVTATGPLPRILNIAGGLARPVRAVAEGLIAAAGWTGELAETGAGSERSAAVSWQQADISAARATLGWQPTFQLADSLRDLWQAAGGAAPTAGAR</sequence>
<keyword evidence="4" id="KW-1185">Reference proteome</keyword>
<evidence type="ECO:0000313" key="3">
    <source>
        <dbReference type="EMBL" id="PYC80511.1"/>
    </source>
</evidence>
<dbReference type="RefSeq" id="WP_110668815.1">
    <property type="nucleotide sequence ID" value="NZ_PYBW01000039.1"/>
</dbReference>
<dbReference type="InterPro" id="IPR001509">
    <property type="entry name" value="Epimerase_deHydtase"/>
</dbReference>
<evidence type="ECO:0000256" key="1">
    <source>
        <dbReference type="ARBA" id="ARBA00007637"/>
    </source>
</evidence>
<comment type="similarity">
    <text evidence="1">Belongs to the NAD(P)-dependent epimerase/dehydratase family.</text>
</comment>
<feature type="domain" description="NAD-dependent epimerase/dehydratase" evidence="2">
    <location>
        <begin position="3"/>
        <end position="221"/>
    </location>
</feature>
<accession>A0A2V4NVE2</accession>